<evidence type="ECO:0000259" key="3">
    <source>
        <dbReference type="SMART" id="SM00495"/>
    </source>
</evidence>
<comment type="caution">
    <text evidence="4">The sequence shown here is derived from an EMBL/GenBank/DDBJ whole genome shotgun (WGS) entry which is preliminary data.</text>
</comment>
<gene>
    <name evidence="4" type="ORF">C8E87_4091</name>
</gene>
<feature type="compositionally biased region" description="Pro residues" evidence="2">
    <location>
        <begin position="224"/>
        <end position="234"/>
    </location>
</feature>
<dbReference type="EMBL" id="SNWR01000001">
    <property type="protein sequence ID" value="TDO40377.1"/>
    <property type="molecule type" value="Genomic_DNA"/>
</dbReference>
<dbReference type="GO" id="GO:0005576">
    <property type="term" value="C:extracellular region"/>
    <property type="evidence" value="ECO:0007669"/>
    <property type="project" value="InterPro"/>
</dbReference>
<dbReference type="Pfam" id="PF00722">
    <property type="entry name" value="Glyco_hydro_16"/>
    <property type="match status" value="1"/>
</dbReference>
<dbReference type="CDD" id="cd12214">
    <property type="entry name" value="ChiA1_BD"/>
    <property type="match status" value="1"/>
</dbReference>
<feature type="domain" description="Chitin-binding type-3" evidence="3">
    <location>
        <begin position="247"/>
        <end position="293"/>
    </location>
</feature>
<keyword evidence="1" id="KW-0378">Hydrolase</keyword>
<sequence length="293" mass="31503">MSEARHRSGSSKWLIRPRALAALGVASAGLASAIFFTGQGDVAVAAEHRPVFADNFRGERGAGLDPSRWVLDGEARHGRLDGDGNLVVERLAITRKAFAEPYGHAEARIKVRRAEGPWRAFGAVDKYGRVLRGQVEVLDKDADPTSGRDFHTYVIDWSPEAVIWSVDGRPSLKLTPEEPGLPIALVLNLATDGRRPGRMEVDFVRVTAGSKPMPAPTTPSATPTTPPATTPPARPTTAPTTTPPAKPAAWKAFTDYEAGDRVTFEGATYQVKEAHTALPGWEPSALPALFTKL</sequence>
<protein>
    <submittedName>
        <fullName evidence="4">Carbohydrate binding protein</fullName>
    </submittedName>
</protein>
<dbReference type="InterPro" id="IPR003610">
    <property type="entry name" value="CBM5/12"/>
</dbReference>
<evidence type="ECO:0000313" key="4">
    <source>
        <dbReference type="EMBL" id="TDO40377.1"/>
    </source>
</evidence>
<evidence type="ECO:0000313" key="5">
    <source>
        <dbReference type="Proteomes" id="UP000294901"/>
    </source>
</evidence>
<dbReference type="Gene3D" id="2.60.120.200">
    <property type="match status" value="1"/>
</dbReference>
<dbReference type="InterPro" id="IPR013320">
    <property type="entry name" value="ConA-like_dom_sf"/>
</dbReference>
<keyword evidence="5" id="KW-1185">Reference proteome</keyword>
<dbReference type="InterPro" id="IPR000757">
    <property type="entry name" value="Beta-glucanase-like"/>
</dbReference>
<feature type="region of interest" description="Disordered" evidence="2">
    <location>
        <begin position="208"/>
        <end position="248"/>
    </location>
</feature>
<dbReference type="SUPFAM" id="SSF49899">
    <property type="entry name" value="Concanavalin A-like lectins/glucanases"/>
    <property type="match status" value="1"/>
</dbReference>
<reference evidence="4 5" key="1">
    <citation type="submission" date="2019-03" db="EMBL/GenBank/DDBJ databases">
        <title>Sequencing the genomes of 1000 actinobacteria strains.</title>
        <authorList>
            <person name="Klenk H.-P."/>
        </authorList>
    </citation>
    <scope>NUCLEOTIDE SEQUENCE [LARGE SCALE GENOMIC DNA]</scope>
    <source>
        <strain evidence="4 5">DSM 43805</strain>
    </source>
</reference>
<dbReference type="SMART" id="SM00495">
    <property type="entry name" value="ChtBD3"/>
    <property type="match status" value="1"/>
</dbReference>
<dbReference type="InterPro" id="IPR036573">
    <property type="entry name" value="CBM_sf_5/12"/>
</dbReference>
<name>A0A4R6JVV2_9ACTN</name>
<evidence type="ECO:0000256" key="2">
    <source>
        <dbReference type="SAM" id="MobiDB-lite"/>
    </source>
</evidence>
<dbReference type="AlphaFoldDB" id="A0A4R6JVV2"/>
<dbReference type="Pfam" id="PF02839">
    <property type="entry name" value="CBM_5_12"/>
    <property type="match status" value="1"/>
</dbReference>
<proteinExistence type="predicted"/>
<dbReference type="SUPFAM" id="SSF51055">
    <property type="entry name" value="Carbohydrate binding domain"/>
    <property type="match status" value="1"/>
</dbReference>
<dbReference type="GO" id="GO:0005975">
    <property type="term" value="P:carbohydrate metabolic process"/>
    <property type="evidence" value="ECO:0007669"/>
    <property type="project" value="InterPro"/>
</dbReference>
<evidence type="ECO:0000256" key="1">
    <source>
        <dbReference type="ARBA" id="ARBA00022801"/>
    </source>
</evidence>
<dbReference type="GO" id="GO:0030246">
    <property type="term" value="F:carbohydrate binding"/>
    <property type="evidence" value="ECO:0007669"/>
    <property type="project" value="InterPro"/>
</dbReference>
<organism evidence="4 5">
    <name type="scientific">Paractinoplanes brasiliensis</name>
    <dbReference type="NCBI Taxonomy" id="52695"/>
    <lineage>
        <taxon>Bacteria</taxon>
        <taxon>Bacillati</taxon>
        <taxon>Actinomycetota</taxon>
        <taxon>Actinomycetes</taxon>
        <taxon>Micromonosporales</taxon>
        <taxon>Micromonosporaceae</taxon>
        <taxon>Paractinoplanes</taxon>
    </lineage>
</organism>
<dbReference type="Gene3D" id="2.10.10.20">
    <property type="entry name" value="Carbohydrate-binding module superfamily 5/12"/>
    <property type="match status" value="1"/>
</dbReference>
<dbReference type="Proteomes" id="UP000294901">
    <property type="component" value="Unassembled WGS sequence"/>
</dbReference>
<accession>A0A4R6JVV2</accession>
<dbReference type="RefSeq" id="WP_166661202.1">
    <property type="nucleotide sequence ID" value="NZ_BOMD01000007.1"/>
</dbReference>
<dbReference type="GO" id="GO:0004553">
    <property type="term" value="F:hydrolase activity, hydrolyzing O-glycosyl compounds"/>
    <property type="evidence" value="ECO:0007669"/>
    <property type="project" value="InterPro"/>
</dbReference>